<comment type="caution">
    <text evidence="1">The sequence shown here is derived from an EMBL/GenBank/DDBJ whole genome shotgun (WGS) entry which is preliminary data.</text>
</comment>
<evidence type="ECO:0000313" key="2">
    <source>
        <dbReference type="Proteomes" id="UP000006437"/>
    </source>
</evidence>
<dbReference type="HOGENOM" id="CLU_1213765_0_0_9"/>
<reference evidence="1 2" key="1">
    <citation type="submission" date="2011-08" db="EMBL/GenBank/DDBJ databases">
        <title>The Genome Sequence of Eubacteriaceae bacterium ACC19a.</title>
        <authorList>
            <consortium name="The Broad Institute Genome Sequencing Platform"/>
            <person name="Earl A."/>
            <person name="Ward D."/>
            <person name="Feldgarden M."/>
            <person name="Gevers D."/>
            <person name="Sizova M."/>
            <person name="Hazen A."/>
            <person name="Epstein S."/>
            <person name="Young S.K."/>
            <person name="Zeng Q."/>
            <person name="Gargeya S."/>
            <person name="Fitzgerald M."/>
            <person name="Haas B."/>
            <person name="Abouelleil A."/>
            <person name="Alvarado L."/>
            <person name="Arachchi H.M."/>
            <person name="Berlin A."/>
            <person name="Brown A."/>
            <person name="Chapman S.B."/>
            <person name="Chen Z."/>
            <person name="Dunbar C."/>
            <person name="Freedman E."/>
            <person name="Gearin G."/>
            <person name="Gellesch M."/>
            <person name="Goldberg J."/>
            <person name="Griggs A."/>
            <person name="Gujja S."/>
            <person name="Heiman D."/>
            <person name="Howarth C."/>
            <person name="Larson L."/>
            <person name="Lui A."/>
            <person name="MacDonald P.J.P."/>
            <person name="Montmayeur A."/>
            <person name="Murphy C."/>
            <person name="Neiman D."/>
            <person name="Pearson M."/>
            <person name="Priest M."/>
            <person name="Roberts A."/>
            <person name="Saif S."/>
            <person name="Shea T."/>
            <person name="Shenoy N."/>
            <person name="Sisk P."/>
            <person name="Stolte C."/>
            <person name="Sykes S."/>
            <person name="Wortman J."/>
            <person name="Nusbaum C."/>
            <person name="Birren B."/>
        </authorList>
    </citation>
    <scope>NUCLEOTIDE SEQUENCE [LARGE SCALE GENOMIC DNA]</scope>
    <source>
        <strain evidence="1 2">ACC19a</strain>
    </source>
</reference>
<dbReference type="EMBL" id="AFZE01000021">
    <property type="protein sequence ID" value="EHL14955.1"/>
    <property type="molecule type" value="Genomic_DNA"/>
</dbReference>
<dbReference type="AlphaFoldDB" id="G9X0Y1"/>
<name>G9X0Y1_9FIRM</name>
<dbReference type="GO" id="GO:0016855">
    <property type="term" value="F:racemase and epimerase activity, acting on amino acids and derivatives"/>
    <property type="evidence" value="ECO:0007669"/>
    <property type="project" value="InterPro"/>
</dbReference>
<dbReference type="BioCyc" id="EBAC796937-HMP:GMGH-2075-MONOMER"/>
<dbReference type="InterPro" id="IPR033134">
    <property type="entry name" value="Asp/Glu_racemase_AS_2"/>
</dbReference>
<evidence type="ECO:0000313" key="1">
    <source>
        <dbReference type="EMBL" id="EHL14955.1"/>
    </source>
</evidence>
<dbReference type="InterPro" id="IPR001920">
    <property type="entry name" value="Asp/Glu_race"/>
</dbReference>
<dbReference type="RefSeq" id="WP_009526283.1">
    <property type="nucleotide sequence ID" value="NZ_JBQMYZ010000024.1"/>
</dbReference>
<dbReference type="PROSITE" id="PS00924">
    <property type="entry name" value="ASP_GLU_RACEMASE_2"/>
    <property type="match status" value="1"/>
</dbReference>
<dbReference type="Gene3D" id="3.40.50.1860">
    <property type="match status" value="1"/>
</dbReference>
<gene>
    <name evidence="1" type="ORF">HMPREF9629_02067</name>
</gene>
<dbReference type="SUPFAM" id="SSF53681">
    <property type="entry name" value="Aspartate/glutamate racemase"/>
    <property type="match status" value="1"/>
</dbReference>
<accession>G9X0Y1</accession>
<organism evidence="1 2">
    <name type="scientific">Peptoanaerobacter stomatis</name>
    <dbReference type="NCBI Taxonomy" id="796937"/>
    <lineage>
        <taxon>Bacteria</taxon>
        <taxon>Bacillati</taxon>
        <taxon>Bacillota</taxon>
        <taxon>Clostridia</taxon>
        <taxon>Peptostreptococcales</taxon>
        <taxon>Filifactoraceae</taxon>
        <taxon>Peptoanaerobacter</taxon>
    </lineage>
</organism>
<protein>
    <recommendedName>
        <fullName evidence="3">Glutamate racemase</fullName>
    </recommendedName>
</protein>
<dbReference type="Proteomes" id="UP000006437">
    <property type="component" value="Unassembled WGS sequence"/>
</dbReference>
<evidence type="ECO:0008006" key="3">
    <source>
        <dbReference type="Google" id="ProtNLM"/>
    </source>
</evidence>
<sequence length="219" mass="24841">MKLGVIAGTVVDTQMGCDLIESYNYTSVFLPMSNTCNEQSDSQYYSKTKLEKLFIEKCNIAKEQGCEKIFLYCNSLSCSVDYNKISSELNIEIITPLESYKHLPSYCKNIVIMGANGLSAFMIDKIIREHNKGVNTICYGNVSIVESIEAKKTPIDIIKELNINGFIHYIENINSSKFKVDSILLGCTHFPYIKEEIEKITNLKIIDPTKDMLDRCKNN</sequence>
<proteinExistence type="predicted"/>